<evidence type="ECO:0000256" key="5">
    <source>
        <dbReference type="ARBA" id="ARBA00023157"/>
    </source>
</evidence>
<evidence type="ECO:0000313" key="11">
    <source>
        <dbReference type="EMBL" id="KAK7100487.1"/>
    </source>
</evidence>
<dbReference type="InterPro" id="IPR048395">
    <property type="entry name" value="Glyco_hydro_31_C"/>
</dbReference>
<dbReference type="FunFam" id="2.60.40.1180:FF:000005">
    <property type="entry name" value="Maltase-glucoamylase, intestinal"/>
    <property type="match status" value="2"/>
</dbReference>
<sequence>MSPFLLPLLFAVLPPTNTASAQNQPTTVQKIDCFPESSLPTRQECEQRHCVYDSSHPPGFPACYYDLQNQGYSMRSKEDTSKGFLVHLQSNTAGPFHRTIDKAVMEVQMLSDDVLRITFDDEVDKNRYKVPVHLSLPEEPLPSNPKYRVVITGQGRFSFKVLRTDTNTAIWDTGVGGLVLSDQFLQLATRLPSDRLYGLGENLHDTFKHNMNASWPAFARDQPPSFSKGENLYGVHPFYTCLEDTQGNTHGVLLLNSNAQDFTLSPLPMLTYRTIGGILDFYFFFGPTPEQVIQQYTLAIGLPMMPPYWGLGFQQSRYGYNHVGEIKKAVETTRKYGIPLDVQVADIDYMDERKDFTVDMVNFGDLNDYFKQLQASGMRTIVILDPCLVSNYTDYEPYQLMKAVDGFVKWPNDVTPPAGSADSNGALLGYVWPKGKTACPDFLKNQTRSVWKDLIVTLRNNVTFDGLWIDMNEPASFGTNEERPFNWPESVKPYWSLKCPHNDWEDPPYRSKAAYLHDSPGKPARLSDKTICMSAVQGDSGQFRHYDVHSLYGYSETVITQEAARAATGERSVVITRSTFPGSGKHGGHWLGDNQSKWSDLRHSVIGILEFNLFGIPYIGADICGFFGDTTPELCKRWMQLGAFYTFCRNHNAINQKPQEPGFLGEEVARASREILETRYWLLPFLYTLFHQAHTQGGTVIRPLHHEFPADTATYDIDRQFLWGPALLISPILEEGQTAMTFYVPDGQWYDFFSGHVVIGPRFVTIAVTSESKPVLLVRGGYILPLQKPGANTAQSRKNPLKLLVALDNNGTASGSLFWDDGVSIDTFENGNYYFAEFKATPDSLSFKVTHNNVAETSTLTFSDLDIWGVEPHVHDVTIRGDSGPVDWTFDWDYDSSTKIFKISNIAAPLSSNFTVSWKTVEESAVTRIDCWPERQGGVDVPDINKCQLRGCVYQPHKDPAIPDCFFPQSNYGYSVDGPWETTPKGLKVNLRRVGTGPFGNELSHIVFTMEEYGDNVMRFKFDTPSEDRYTVPMQLNLPQDDVTSSQYRFEVISNDTFAFRVVRVATGAVLFDTGVGGLVFHDQFLQLSSRLATRNVYGMGENIHSTFRRDLWYHTYAFFARDQPTRADDTLTHYRNHYGTHPFYQCVEEDGNAHGVLLFNSNPQDYTFTPLPMITYRTIGGILDFYLFLGPSPENVVQQYTAAVGRPYMPPYWALGFQLCKYGYNSLDNMKTAVDRTKAAGIPHDVQYVDIDHMSERRDFTLDNDSFRGLPEYFESLRDQGMRTIIILDPAVVSNYSDYEPYKELKAVSGFIKWPNDTGYTYPKDSADDDGSIFGYVWPRGKTVFPDFFKSETRRVWRELIVKHRGRIAFDGLWTDMNEPAVFGTNEDRPFNWPADVKPYWSLKCPVSKLDDPPYRTGASFNFDEQQRRGRLSDKTLCLTGVQGEHGEYRHYDVHNLYGWSQTPPTLEALRSATGERGVVVTRSTFVGSGQYAGHWLGDNLSSWGDLRASIVGILEFNLFGFAYTGADICGHLGTATAELCKRWMQLGAFYTFSRNHNAVGNRDQDPGNFGEEVSRVAREAIETRYWLLPHLYTLFHQVNTNGGTVIRPLHHEFPTDPKALGNSRQFLWGAHLLISPVLYPNVTSLTYYVPSAKWYDFYKGKEVTSTGGFDRTVAVKPESKIELLVRGGVIMPLQDSAQNTTFSRKNPFTLFVALDNNNAATQASGQLFWDDGVSVDTFQSGDYYLANFSATETTLTVSVIQNNVAEIQTLYYGDIYILGVPSRVVSITVDDFTSGTAKQDFSPKWSYDSDFKRLVIERVGVPLSLSFTVTWGIITEEEFSRVDCWPERQGGMDVPDLNSCMRRNCVWQPHWHEKVPDCFFPTDNFGYKVDGQFFASPLGQSARLTRLGPGPFGDDWNNVLFTVEEHADDVLRFKFTTEDNSRYQVPKQMNLSNQRASDPKYKFEVTSLNPFAFQVIRKDTGAVLFDTGVGGLVLEDQFLQLSTRLCSENVYGLGENVHRTFRRDLWYDTYPIFGRDQPTIGADALKNHFNHYGTHPFYQCVEKDGNAHGVLLLNSDPQDYSFTPLPMLTYRTIGGILDFYMFLGPSPENVAEQYTGVVGRPYMPPYWALGFQLCKYGYNSLDNMKTAVDRTKAAGIPHDVQIADIDHFDQRRDFTIDNDSFSGLPEYFHQLRQEGMRTIIIIDPAVVSNYSDYEPYKELKAVSGFIKWPNDTGYTYPLDSADDDGSIFGYVWPQGKTVFPDFFKSRVREEWRKLIVRHRGHIEFDGLWIDMNEPAVFGTNEDRPFNWPADVKPYWSLKCPVSKLDDPPYRTGGAFSYDTPDRRARLSDKTLCLTVVQGEHDQYRHYDVHNMYGWSQQPPTLEGIRDAVKHRGIVISRSTFVGSGAYAGHWLGDNASGWDDLRASIIGIQEFNLFGITYTGADICGHFGTASSELCKRWMQLGAFYTFSRNHNAIGNRDQDPGNFNEEISRLSREAMETRYWLLPYLYTLMHCSHTQGNTVLRPVHHEFSDDQKALNLNEQFMWGAGLLISPIVYPNATELSYYIPKGRWYNFYDGSLVTAYGQIEKAIPVQSDTAIQLSVRGGYILPMQEPARNTTYSRKNAMSLLVALSNEDTQGGTALGSLFWDDGESIDTYEKGNYYLSEFKVENKALTMNIVHNNVPETQNLHFDQIKILGVTKMPRFINSQSGSQTPIHTGVKFDDQLQILEITLTASLNANLSLSWY</sequence>
<dbReference type="Pfam" id="PF01055">
    <property type="entry name" value="Glyco_hydro_31_2nd"/>
    <property type="match status" value="3"/>
</dbReference>
<dbReference type="CDD" id="cd14752">
    <property type="entry name" value="GH31_N"/>
    <property type="match status" value="3"/>
</dbReference>
<feature type="domain" description="P-type" evidence="10">
    <location>
        <begin position="19"/>
        <end position="67"/>
    </location>
</feature>
<evidence type="ECO:0000256" key="3">
    <source>
        <dbReference type="ARBA" id="ARBA00022801"/>
    </source>
</evidence>
<keyword evidence="3" id="KW-0378">Hydrolase</keyword>
<dbReference type="EMBL" id="JBAMIC010000011">
    <property type="protein sequence ID" value="KAK7100487.1"/>
    <property type="molecule type" value="Genomic_DNA"/>
</dbReference>
<proteinExistence type="inferred from homology"/>
<dbReference type="SUPFAM" id="SSF51445">
    <property type="entry name" value="(Trans)glycosidases"/>
    <property type="match status" value="3"/>
</dbReference>
<keyword evidence="6" id="KW-0325">Glycoprotein</keyword>
<keyword evidence="12" id="KW-1185">Reference proteome</keyword>
<comment type="subcellular location">
    <subcellularLocation>
        <location evidence="1">Membrane</location>
    </subcellularLocation>
</comment>
<gene>
    <name evidence="11" type="ORF">V1264_023435</name>
</gene>
<dbReference type="Proteomes" id="UP001374579">
    <property type="component" value="Unassembled WGS sequence"/>
</dbReference>
<dbReference type="GO" id="GO:0004558">
    <property type="term" value="F:alpha-1,4-glucosidase activity"/>
    <property type="evidence" value="ECO:0007669"/>
    <property type="project" value="TreeGrafter"/>
</dbReference>
<feature type="domain" description="P-type" evidence="10">
    <location>
        <begin position="919"/>
        <end position="969"/>
    </location>
</feature>
<dbReference type="Pfam" id="PF21365">
    <property type="entry name" value="Glyco_hydro_31_3rd"/>
    <property type="match status" value="3"/>
</dbReference>
<dbReference type="GO" id="GO:0005975">
    <property type="term" value="P:carbohydrate metabolic process"/>
    <property type="evidence" value="ECO:0007669"/>
    <property type="project" value="InterPro"/>
</dbReference>
<keyword evidence="9" id="KW-0732">Signal</keyword>
<dbReference type="GO" id="GO:0030246">
    <property type="term" value="F:carbohydrate binding"/>
    <property type="evidence" value="ECO:0007669"/>
    <property type="project" value="InterPro"/>
</dbReference>
<evidence type="ECO:0000256" key="8">
    <source>
        <dbReference type="PROSITE-ProRule" id="PRU00779"/>
    </source>
</evidence>
<accession>A0AAN9GA17</accession>
<keyword evidence="4" id="KW-0472">Membrane</keyword>
<dbReference type="PROSITE" id="PS51448">
    <property type="entry name" value="P_TREFOIL_2"/>
    <property type="match status" value="2"/>
</dbReference>
<evidence type="ECO:0000259" key="10">
    <source>
        <dbReference type="PROSITE" id="PS51448"/>
    </source>
</evidence>
<comment type="similarity">
    <text evidence="2">Belongs to the glycosyl hydrolase 31 family.</text>
</comment>
<dbReference type="InterPro" id="IPR030458">
    <property type="entry name" value="Glyco_hydro_31_AS"/>
</dbReference>
<dbReference type="Gene3D" id="2.60.40.1180">
    <property type="entry name" value="Golgi alpha-mannosidase II"/>
    <property type="match status" value="6"/>
</dbReference>
<comment type="caution">
    <text evidence="8">Lacks conserved residue(s) required for the propagation of feature annotation.</text>
</comment>
<dbReference type="FunFam" id="3.20.20.80:FF:000016">
    <property type="entry name" value="Maltase-glucoamylase, intestinal"/>
    <property type="match status" value="3"/>
</dbReference>
<dbReference type="CDD" id="cd00111">
    <property type="entry name" value="Trefoil"/>
    <property type="match status" value="1"/>
</dbReference>
<dbReference type="SMART" id="SM00018">
    <property type="entry name" value="PD"/>
    <property type="match status" value="2"/>
</dbReference>
<name>A0AAN9GA17_9CAEN</name>
<dbReference type="InterPro" id="IPR013780">
    <property type="entry name" value="Glyco_hydro_b"/>
</dbReference>
<dbReference type="InterPro" id="IPR044913">
    <property type="entry name" value="P_trefoil_dom_sf"/>
</dbReference>
<keyword evidence="7" id="KW-0326">Glycosidase</keyword>
<dbReference type="Gene3D" id="4.10.110.10">
    <property type="entry name" value="Spasmolytic Protein, domain 1"/>
    <property type="match status" value="3"/>
</dbReference>
<dbReference type="InterPro" id="IPR000519">
    <property type="entry name" value="P_trefoil_dom"/>
</dbReference>
<dbReference type="GO" id="GO:0016020">
    <property type="term" value="C:membrane"/>
    <property type="evidence" value="ECO:0007669"/>
    <property type="project" value="UniProtKB-SubCell"/>
</dbReference>
<dbReference type="Gene3D" id="3.20.20.80">
    <property type="entry name" value="Glycosidases"/>
    <property type="match status" value="3"/>
</dbReference>
<dbReference type="SUPFAM" id="SSF57492">
    <property type="entry name" value="Trefoil"/>
    <property type="match status" value="3"/>
</dbReference>
<evidence type="ECO:0000256" key="1">
    <source>
        <dbReference type="ARBA" id="ARBA00004370"/>
    </source>
</evidence>
<dbReference type="Gene3D" id="2.60.40.1760">
    <property type="entry name" value="glycosyl hydrolase (family 31)"/>
    <property type="match status" value="3"/>
</dbReference>
<organism evidence="11 12">
    <name type="scientific">Littorina saxatilis</name>
    <dbReference type="NCBI Taxonomy" id="31220"/>
    <lineage>
        <taxon>Eukaryota</taxon>
        <taxon>Metazoa</taxon>
        <taxon>Spiralia</taxon>
        <taxon>Lophotrochozoa</taxon>
        <taxon>Mollusca</taxon>
        <taxon>Gastropoda</taxon>
        <taxon>Caenogastropoda</taxon>
        <taxon>Littorinimorpha</taxon>
        <taxon>Littorinoidea</taxon>
        <taxon>Littorinidae</taxon>
        <taxon>Littorina</taxon>
    </lineage>
</organism>
<dbReference type="PANTHER" id="PTHR22762">
    <property type="entry name" value="ALPHA-GLUCOSIDASE"/>
    <property type="match status" value="1"/>
</dbReference>
<comment type="caution">
    <text evidence="11">The sequence shown here is derived from an EMBL/GenBank/DDBJ whole genome shotgun (WGS) entry which is preliminary data.</text>
</comment>
<dbReference type="InterPro" id="IPR017853">
    <property type="entry name" value="GH"/>
</dbReference>
<reference evidence="11 12" key="1">
    <citation type="submission" date="2024-02" db="EMBL/GenBank/DDBJ databases">
        <title>Chromosome-scale genome assembly of the rough periwinkle Littorina saxatilis.</title>
        <authorList>
            <person name="De Jode A."/>
            <person name="Faria R."/>
            <person name="Formenti G."/>
            <person name="Sims Y."/>
            <person name="Smith T.P."/>
            <person name="Tracey A."/>
            <person name="Wood J.M.D."/>
            <person name="Zagrodzka Z.B."/>
            <person name="Johannesson K."/>
            <person name="Butlin R.K."/>
            <person name="Leder E.H."/>
        </authorList>
    </citation>
    <scope>NUCLEOTIDE SEQUENCE [LARGE SCALE GENOMIC DNA]</scope>
    <source>
        <strain evidence="11">Snail1</strain>
        <tissue evidence="11">Muscle</tissue>
    </source>
</reference>
<dbReference type="SUPFAM" id="SSF74650">
    <property type="entry name" value="Galactose mutarotase-like"/>
    <property type="match status" value="3"/>
</dbReference>
<evidence type="ECO:0000313" key="12">
    <source>
        <dbReference type="Proteomes" id="UP001374579"/>
    </source>
</evidence>
<protein>
    <recommendedName>
        <fullName evidence="10">P-type domain-containing protein</fullName>
    </recommendedName>
</protein>
<evidence type="ECO:0000256" key="2">
    <source>
        <dbReference type="ARBA" id="ARBA00007806"/>
    </source>
</evidence>
<evidence type="ECO:0000256" key="4">
    <source>
        <dbReference type="ARBA" id="ARBA00023136"/>
    </source>
</evidence>
<dbReference type="InterPro" id="IPR011013">
    <property type="entry name" value="Gal_mutarotase_sf_dom"/>
</dbReference>
<evidence type="ECO:0000256" key="6">
    <source>
        <dbReference type="ARBA" id="ARBA00023180"/>
    </source>
</evidence>
<dbReference type="CDD" id="cd06602">
    <property type="entry name" value="GH31_MGAM_SI_GAA"/>
    <property type="match status" value="3"/>
</dbReference>
<dbReference type="Pfam" id="PF00088">
    <property type="entry name" value="Trefoil"/>
    <property type="match status" value="1"/>
</dbReference>
<dbReference type="PROSITE" id="PS00129">
    <property type="entry name" value="GLYCOSYL_HYDROL_F31_1"/>
    <property type="match status" value="3"/>
</dbReference>
<evidence type="ECO:0000256" key="9">
    <source>
        <dbReference type="SAM" id="SignalP"/>
    </source>
</evidence>
<dbReference type="PANTHER" id="PTHR22762:SF133">
    <property type="entry name" value="P-TYPE DOMAIN-CONTAINING PROTEIN"/>
    <property type="match status" value="1"/>
</dbReference>
<feature type="chain" id="PRO_5042857151" description="P-type domain-containing protein" evidence="9">
    <location>
        <begin position="22"/>
        <end position="2745"/>
    </location>
</feature>
<dbReference type="InterPro" id="IPR000322">
    <property type="entry name" value="Glyco_hydro_31_TIM"/>
</dbReference>
<keyword evidence="5" id="KW-1015">Disulfide bond</keyword>
<feature type="signal peptide" evidence="9">
    <location>
        <begin position="1"/>
        <end position="21"/>
    </location>
</feature>
<evidence type="ECO:0000256" key="7">
    <source>
        <dbReference type="ARBA" id="ARBA00023295"/>
    </source>
</evidence>
<dbReference type="SUPFAM" id="SSF51011">
    <property type="entry name" value="Glycosyl hydrolase domain"/>
    <property type="match status" value="3"/>
</dbReference>